<dbReference type="AlphaFoldDB" id="A0A851N518"/>
<name>A0A851N518_9GALL</name>
<keyword evidence="6" id="KW-1185">Reference proteome</keyword>
<gene>
    <name evidence="5" type="primary">Adamtsl5_0</name>
    <name evidence="5" type="ORF">PENPIL_R08749</name>
</gene>
<evidence type="ECO:0000256" key="3">
    <source>
        <dbReference type="ARBA" id="ARBA00023157"/>
    </source>
</evidence>
<feature type="non-terminal residue" evidence="5">
    <location>
        <position position="98"/>
    </location>
</feature>
<evidence type="ECO:0000313" key="5">
    <source>
        <dbReference type="EMBL" id="NXC38319.1"/>
    </source>
</evidence>
<evidence type="ECO:0000259" key="4">
    <source>
        <dbReference type="PROSITE" id="PS50189"/>
    </source>
</evidence>
<dbReference type="Proteomes" id="UP000613066">
    <property type="component" value="Unassembled WGS sequence"/>
</dbReference>
<keyword evidence="3" id="KW-1015">Disulfide bond</keyword>
<dbReference type="InterPro" id="IPR001134">
    <property type="entry name" value="Netrin_domain"/>
</dbReference>
<dbReference type="PROSITE" id="PS50189">
    <property type="entry name" value="NTR"/>
    <property type="match status" value="1"/>
</dbReference>
<feature type="domain" description="NTR" evidence="4">
    <location>
        <begin position="1"/>
        <end position="98"/>
    </location>
</feature>
<organism evidence="5 6">
    <name type="scientific">Penelope pileata</name>
    <dbReference type="NCBI Taxonomy" id="1118817"/>
    <lineage>
        <taxon>Eukaryota</taxon>
        <taxon>Metazoa</taxon>
        <taxon>Chordata</taxon>
        <taxon>Craniata</taxon>
        <taxon>Vertebrata</taxon>
        <taxon>Euteleostomi</taxon>
        <taxon>Archelosauria</taxon>
        <taxon>Archosauria</taxon>
        <taxon>Dinosauria</taxon>
        <taxon>Saurischia</taxon>
        <taxon>Theropoda</taxon>
        <taxon>Coelurosauria</taxon>
        <taxon>Aves</taxon>
        <taxon>Neognathae</taxon>
        <taxon>Galloanserae</taxon>
        <taxon>Galliformes</taxon>
        <taxon>Cracidae</taxon>
        <taxon>Penelope</taxon>
    </lineage>
</organism>
<dbReference type="Pfam" id="PF01759">
    <property type="entry name" value="NTR"/>
    <property type="match status" value="1"/>
</dbReference>
<comment type="caution">
    <text evidence="5">The sequence shown here is derived from an EMBL/GenBank/DDBJ whole genome shotgun (WGS) entry which is preliminary data.</text>
</comment>
<dbReference type="InterPro" id="IPR018933">
    <property type="entry name" value="Netrin_module_non-TIMP"/>
</dbReference>
<evidence type="ECO:0000256" key="2">
    <source>
        <dbReference type="ARBA" id="ARBA00022525"/>
    </source>
</evidence>
<reference evidence="5" key="1">
    <citation type="submission" date="2019-09" db="EMBL/GenBank/DDBJ databases">
        <title>Bird 10,000 Genomes (B10K) Project - Family phase.</title>
        <authorList>
            <person name="Zhang G."/>
        </authorList>
    </citation>
    <scope>NUCLEOTIDE SEQUENCE</scope>
    <source>
        <strain evidence="5">B10K-DU-001-08</strain>
        <tissue evidence="5">Muscle</tissue>
    </source>
</reference>
<sequence length="98" mass="11640">VFRARILAQRSVGQEMRYEVQVLTPYRHRFPLVSREYVWVPDTCGCPALLPGREYVLMARRHVNYEQTLNRILLQGDGYARPWSPREERLVRDAARHC</sequence>
<evidence type="ECO:0000313" key="6">
    <source>
        <dbReference type="Proteomes" id="UP000613066"/>
    </source>
</evidence>
<dbReference type="InterPro" id="IPR008993">
    <property type="entry name" value="TIMP-like_OB-fold"/>
</dbReference>
<keyword evidence="2" id="KW-0964">Secreted</keyword>
<protein>
    <submittedName>
        <fullName evidence="5">ATL5 protein</fullName>
    </submittedName>
</protein>
<dbReference type="EMBL" id="WBMW01000349">
    <property type="protein sequence ID" value="NXC38319.1"/>
    <property type="molecule type" value="Genomic_DNA"/>
</dbReference>
<dbReference type="GO" id="GO:0005576">
    <property type="term" value="C:extracellular region"/>
    <property type="evidence" value="ECO:0007669"/>
    <property type="project" value="UniProtKB-SubCell"/>
</dbReference>
<proteinExistence type="predicted"/>
<dbReference type="SUPFAM" id="SSF50242">
    <property type="entry name" value="TIMP-like"/>
    <property type="match status" value="1"/>
</dbReference>
<dbReference type="OrthoDB" id="5984913at2759"/>
<feature type="non-terminal residue" evidence="5">
    <location>
        <position position="1"/>
    </location>
</feature>
<comment type="subcellular location">
    <subcellularLocation>
        <location evidence="1">Secreted</location>
    </subcellularLocation>
</comment>
<dbReference type="Gene3D" id="2.40.50.120">
    <property type="match status" value="1"/>
</dbReference>
<accession>A0A851N518</accession>
<evidence type="ECO:0000256" key="1">
    <source>
        <dbReference type="ARBA" id="ARBA00004613"/>
    </source>
</evidence>